<evidence type="ECO:0000313" key="5">
    <source>
        <dbReference type="Proteomes" id="UP000756132"/>
    </source>
</evidence>
<dbReference type="EMBL" id="CP090168">
    <property type="protein sequence ID" value="UJO18830.1"/>
    <property type="molecule type" value="Genomic_DNA"/>
</dbReference>
<dbReference type="GeneID" id="71987230"/>
<gene>
    <name evidence="4" type="ORF">CLAFUR5_07352</name>
</gene>
<feature type="chain" id="PRO_5040233730" description="Epoxide hydrolase N-terminal domain-containing protein" evidence="2">
    <location>
        <begin position="21"/>
        <end position="110"/>
    </location>
</feature>
<evidence type="ECO:0000259" key="3">
    <source>
        <dbReference type="Pfam" id="PF06441"/>
    </source>
</evidence>
<feature type="region of interest" description="Disordered" evidence="1">
    <location>
        <begin position="60"/>
        <end position="80"/>
    </location>
</feature>
<sequence>MARSAYVLWLCLTLSVRLEATGTGGLLRSDNTSFADSPVPFSIQVYPDFIEQLRERVKGTRPPVQVKNEKEPGADGPTIANASTVRDFWVEQYDLNTNQASINSRYAPWP</sequence>
<evidence type="ECO:0000313" key="4">
    <source>
        <dbReference type="EMBL" id="UJO18830.1"/>
    </source>
</evidence>
<dbReference type="InterPro" id="IPR010497">
    <property type="entry name" value="Epoxide_hydro_N"/>
</dbReference>
<dbReference type="KEGG" id="ffu:CLAFUR5_07352"/>
<reference evidence="4" key="1">
    <citation type="submission" date="2021-12" db="EMBL/GenBank/DDBJ databases">
        <authorList>
            <person name="Zaccaron A."/>
            <person name="Stergiopoulos I."/>
        </authorList>
    </citation>
    <scope>NUCLEOTIDE SEQUENCE</scope>
    <source>
        <strain evidence="4">Race5_Kim</strain>
    </source>
</reference>
<dbReference type="RefSeq" id="XP_047763196.1">
    <property type="nucleotide sequence ID" value="XM_047906500.1"/>
</dbReference>
<keyword evidence="2" id="KW-0732">Signal</keyword>
<dbReference type="Gene3D" id="3.40.50.1820">
    <property type="entry name" value="alpha/beta hydrolase"/>
    <property type="match status" value="1"/>
</dbReference>
<feature type="signal peptide" evidence="2">
    <location>
        <begin position="1"/>
        <end position="20"/>
    </location>
</feature>
<reference evidence="4" key="2">
    <citation type="journal article" date="2022" name="Microb. Genom.">
        <title>A chromosome-scale genome assembly of the tomato pathogen Cladosporium fulvum reveals a compartmentalized genome architecture and the presence of a dispensable chromosome.</title>
        <authorList>
            <person name="Zaccaron A.Z."/>
            <person name="Chen L.H."/>
            <person name="Samaras A."/>
            <person name="Stergiopoulos I."/>
        </authorList>
    </citation>
    <scope>NUCLEOTIDE SEQUENCE</scope>
    <source>
        <strain evidence="4">Race5_Kim</strain>
    </source>
</reference>
<dbReference type="InterPro" id="IPR029058">
    <property type="entry name" value="AB_hydrolase_fold"/>
</dbReference>
<feature type="domain" description="Epoxide hydrolase N-terminal" evidence="3">
    <location>
        <begin position="39"/>
        <end position="104"/>
    </location>
</feature>
<accession>A0A9Q8PAC7</accession>
<organism evidence="4 5">
    <name type="scientific">Passalora fulva</name>
    <name type="common">Tomato leaf mold</name>
    <name type="synonym">Cladosporium fulvum</name>
    <dbReference type="NCBI Taxonomy" id="5499"/>
    <lineage>
        <taxon>Eukaryota</taxon>
        <taxon>Fungi</taxon>
        <taxon>Dikarya</taxon>
        <taxon>Ascomycota</taxon>
        <taxon>Pezizomycotina</taxon>
        <taxon>Dothideomycetes</taxon>
        <taxon>Dothideomycetidae</taxon>
        <taxon>Mycosphaerellales</taxon>
        <taxon>Mycosphaerellaceae</taxon>
        <taxon>Fulvia</taxon>
    </lineage>
</organism>
<evidence type="ECO:0000256" key="1">
    <source>
        <dbReference type="SAM" id="MobiDB-lite"/>
    </source>
</evidence>
<protein>
    <recommendedName>
        <fullName evidence="3">Epoxide hydrolase N-terminal domain-containing protein</fullName>
    </recommendedName>
</protein>
<evidence type="ECO:0000256" key="2">
    <source>
        <dbReference type="SAM" id="SignalP"/>
    </source>
</evidence>
<proteinExistence type="predicted"/>
<keyword evidence="5" id="KW-1185">Reference proteome</keyword>
<dbReference type="Proteomes" id="UP000756132">
    <property type="component" value="Chromosome 6"/>
</dbReference>
<name>A0A9Q8PAC7_PASFU</name>
<dbReference type="Pfam" id="PF06441">
    <property type="entry name" value="EHN"/>
    <property type="match status" value="1"/>
</dbReference>
<dbReference type="AlphaFoldDB" id="A0A9Q8PAC7"/>